<feature type="domain" description="Lipoxygenase" evidence="1">
    <location>
        <begin position="1"/>
        <end position="59"/>
    </location>
</feature>
<dbReference type="SUPFAM" id="SSF48484">
    <property type="entry name" value="Lipoxigenase"/>
    <property type="match status" value="1"/>
</dbReference>
<dbReference type="PROSITE" id="PS51393">
    <property type="entry name" value="LIPOXYGENASE_3"/>
    <property type="match status" value="1"/>
</dbReference>
<dbReference type="InterPro" id="IPR013819">
    <property type="entry name" value="LipOase_C"/>
</dbReference>
<dbReference type="Gene3D" id="1.20.245.10">
    <property type="entry name" value="Lipoxygenase-1, Domain 5"/>
    <property type="match status" value="1"/>
</dbReference>
<keyword evidence="3" id="KW-1185">Reference proteome</keyword>
<gene>
    <name evidence="2" type="ORF">CVLEPA_LOCUS22920</name>
</gene>
<evidence type="ECO:0000313" key="2">
    <source>
        <dbReference type="EMBL" id="CAK8690291.1"/>
    </source>
</evidence>
<accession>A0ABP0GEU2</accession>
<evidence type="ECO:0000313" key="3">
    <source>
        <dbReference type="Proteomes" id="UP001642483"/>
    </source>
</evidence>
<comment type="caution">
    <text evidence="2">The sequence shown here is derived from an EMBL/GenBank/DDBJ whole genome shotgun (WGS) entry which is preliminary data.</text>
</comment>
<proteinExistence type="predicted"/>
<name>A0ABP0GEU2_CLALP</name>
<evidence type="ECO:0000259" key="1">
    <source>
        <dbReference type="PROSITE" id="PS51393"/>
    </source>
</evidence>
<dbReference type="InterPro" id="IPR036226">
    <property type="entry name" value="LipOase_C_sf"/>
</dbReference>
<sequence>MEKLALSAIAYYYKSDQDICDDYELDSWVEDVVRNELAWQDEKPRCVPEKLTAIDQLIS</sequence>
<organism evidence="2 3">
    <name type="scientific">Clavelina lepadiformis</name>
    <name type="common">Light-bulb sea squirt</name>
    <name type="synonym">Ascidia lepadiformis</name>
    <dbReference type="NCBI Taxonomy" id="159417"/>
    <lineage>
        <taxon>Eukaryota</taxon>
        <taxon>Metazoa</taxon>
        <taxon>Chordata</taxon>
        <taxon>Tunicata</taxon>
        <taxon>Ascidiacea</taxon>
        <taxon>Aplousobranchia</taxon>
        <taxon>Clavelinidae</taxon>
        <taxon>Clavelina</taxon>
    </lineage>
</organism>
<reference evidence="2 3" key="1">
    <citation type="submission" date="2024-02" db="EMBL/GenBank/DDBJ databases">
        <authorList>
            <person name="Daric V."/>
            <person name="Darras S."/>
        </authorList>
    </citation>
    <scope>NUCLEOTIDE SEQUENCE [LARGE SCALE GENOMIC DNA]</scope>
</reference>
<dbReference type="EMBL" id="CAWYQH010000114">
    <property type="protein sequence ID" value="CAK8690291.1"/>
    <property type="molecule type" value="Genomic_DNA"/>
</dbReference>
<dbReference type="Proteomes" id="UP001642483">
    <property type="component" value="Unassembled WGS sequence"/>
</dbReference>
<protein>
    <recommendedName>
        <fullName evidence="1">Lipoxygenase domain-containing protein</fullName>
    </recommendedName>
</protein>